<organism evidence="1 2">
    <name type="scientific">Araneus ventricosus</name>
    <name type="common">Orbweaver spider</name>
    <name type="synonym">Epeira ventricosa</name>
    <dbReference type="NCBI Taxonomy" id="182803"/>
    <lineage>
        <taxon>Eukaryota</taxon>
        <taxon>Metazoa</taxon>
        <taxon>Ecdysozoa</taxon>
        <taxon>Arthropoda</taxon>
        <taxon>Chelicerata</taxon>
        <taxon>Arachnida</taxon>
        <taxon>Araneae</taxon>
        <taxon>Araneomorphae</taxon>
        <taxon>Entelegynae</taxon>
        <taxon>Araneoidea</taxon>
        <taxon>Araneidae</taxon>
        <taxon>Araneus</taxon>
    </lineage>
</organism>
<reference evidence="1 2" key="1">
    <citation type="journal article" date="2019" name="Sci. Rep.">
        <title>Orb-weaving spider Araneus ventricosus genome elucidates the spidroin gene catalogue.</title>
        <authorList>
            <person name="Kono N."/>
            <person name="Nakamura H."/>
            <person name="Ohtoshi R."/>
            <person name="Moran D.A.P."/>
            <person name="Shinohara A."/>
            <person name="Yoshida Y."/>
            <person name="Fujiwara M."/>
            <person name="Mori M."/>
            <person name="Tomita M."/>
            <person name="Arakawa K."/>
        </authorList>
    </citation>
    <scope>NUCLEOTIDE SEQUENCE [LARGE SCALE GENOMIC DNA]</scope>
</reference>
<dbReference type="AlphaFoldDB" id="A0A4Y2JPN3"/>
<sequence length="104" mass="12091">MCFIRSYKVNKFSQQNHLQSPLRCDELYSYHPLSKSFGMKAHTKCSPALLMSSTCAFKKALYVEDMSPVAEEPRMRIQPVLSRRQPFAVKQNGRYKMGETRILQ</sequence>
<comment type="caution">
    <text evidence="1">The sequence shown here is derived from an EMBL/GenBank/DDBJ whole genome shotgun (WGS) entry which is preliminary data.</text>
</comment>
<gene>
    <name evidence="1" type="ORF">AVEN_215764_1</name>
</gene>
<evidence type="ECO:0000313" key="2">
    <source>
        <dbReference type="Proteomes" id="UP000499080"/>
    </source>
</evidence>
<name>A0A4Y2JPN3_ARAVE</name>
<evidence type="ECO:0000313" key="1">
    <source>
        <dbReference type="EMBL" id="GBM91914.1"/>
    </source>
</evidence>
<proteinExistence type="predicted"/>
<accession>A0A4Y2JPN3</accession>
<keyword evidence="2" id="KW-1185">Reference proteome</keyword>
<dbReference type="Proteomes" id="UP000499080">
    <property type="component" value="Unassembled WGS sequence"/>
</dbReference>
<protein>
    <submittedName>
        <fullName evidence="1">Uncharacterized protein</fullName>
    </submittedName>
</protein>
<dbReference type="EMBL" id="BGPR01003743">
    <property type="protein sequence ID" value="GBM91914.1"/>
    <property type="molecule type" value="Genomic_DNA"/>
</dbReference>